<name>D7E3A4_NOSA0</name>
<dbReference type="Proteomes" id="UP000001511">
    <property type="component" value="Chromosome"/>
</dbReference>
<organism evidence="1 2">
    <name type="scientific">Nostoc azollae (strain 0708)</name>
    <name type="common">Anabaena azollae (strain 0708)</name>
    <dbReference type="NCBI Taxonomy" id="551115"/>
    <lineage>
        <taxon>Bacteria</taxon>
        <taxon>Bacillati</taxon>
        <taxon>Cyanobacteriota</taxon>
        <taxon>Cyanophyceae</taxon>
        <taxon>Nostocales</taxon>
        <taxon>Nostocaceae</taxon>
        <taxon>Trichormus</taxon>
    </lineage>
</organism>
<sequence>MFSTKDLKLQKMDHLGIVVGIVDSSGIIEIINRPITKLFLWYG</sequence>
<accession>D7E3A4</accession>
<dbReference type="HOGENOM" id="CLU_3236778_0_0_3"/>
<protein>
    <submittedName>
        <fullName evidence="1">Uncharacterized protein</fullName>
    </submittedName>
</protein>
<dbReference type="EMBL" id="CP002059">
    <property type="protein sequence ID" value="ADI63527.1"/>
    <property type="molecule type" value="Genomic_DNA"/>
</dbReference>
<gene>
    <name evidence="1" type="ordered locus">Aazo_1217</name>
</gene>
<evidence type="ECO:0000313" key="1">
    <source>
        <dbReference type="EMBL" id="ADI63527.1"/>
    </source>
</evidence>
<dbReference type="AlphaFoldDB" id="D7E3A4"/>
<reference evidence="1 2" key="1">
    <citation type="journal article" date="2010" name="PLoS ONE">
        <title>Genome erosion in a nitrogen-fixing vertically transmitted endosymbiotic multicellular cyanobacterium.</title>
        <authorList>
            <person name="Ran L."/>
            <person name="Larsson J."/>
            <person name="Vigil-Stenman T."/>
            <person name="Nylander J.A."/>
            <person name="Ininbergs K."/>
            <person name="Zheng W.W."/>
            <person name="Lapidus A."/>
            <person name="Lowry S."/>
            <person name="Haselkorn R."/>
            <person name="Bergman B."/>
        </authorList>
    </citation>
    <scope>NUCLEOTIDE SEQUENCE [LARGE SCALE GENOMIC DNA]</scope>
    <source>
        <strain evidence="1 2">0708</strain>
    </source>
</reference>
<proteinExistence type="predicted"/>
<evidence type="ECO:0000313" key="2">
    <source>
        <dbReference type="Proteomes" id="UP000001511"/>
    </source>
</evidence>
<keyword evidence="2" id="KW-1185">Reference proteome</keyword>
<dbReference type="KEGG" id="naz:Aazo_1217"/>